<organism evidence="2 3">
    <name type="scientific">Eimeria brunetti</name>
    <dbReference type="NCBI Taxonomy" id="51314"/>
    <lineage>
        <taxon>Eukaryota</taxon>
        <taxon>Sar</taxon>
        <taxon>Alveolata</taxon>
        <taxon>Apicomplexa</taxon>
        <taxon>Conoidasida</taxon>
        <taxon>Coccidia</taxon>
        <taxon>Eucoccidiorida</taxon>
        <taxon>Eimeriorina</taxon>
        <taxon>Eimeriidae</taxon>
        <taxon>Eimeria</taxon>
    </lineage>
</organism>
<feature type="region of interest" description="Disordered" evidence="1">
    <location>
        <begin position="1077"/>
        <end position="1125"/>
    </location>
</feature>
<name>U6LPW0_9EIME</name>
<feature type="region of interest" description="Disordered" evidence="1">
    <location>
        <begin position="561"/>
        <end position="603"/>
    </location>
</feature>
<sequence>MSEAAFRSAAGDPAATPLRPSTPHNVSGSSPQDRHGCVQSEEGILRHTVQSDNGCFERMLPQLGTGSAQGDSTMSARSRIMRGVITGPARWRGSSVSCGTPSLYCAVYKYSFTQGVVNPSASSVRSSTESPESARLPLPPPTLVSSTWGQGPLVIEGVPVLERPAAAQDEGAKNESPCSADEVQPIFVLAVGVFRSRINASTTTPLFSPESLNHRKSASTPLPRPEDLLGVLHIPLHCVNITEKQQEVKLRLPVTHRSPTLRSHAVVAIQIEGEGERELAAVLSPATSLEALEKFFVDGLSVSTTGANRCNVMLFRLSGSGGPFLSTADAILQAALAAPAAPSVASTALQRSTNLCEPHDRGTSKQMHQCPNGSQVERNVVKAEVTLCDNETAQASSPNIAQLAQGGAVGICRHEALISHENRSDTADASAQWSRKDAAEQLMSPSRRQLGRADAAGSSGSVASNTLSKDQQRQRHQRRQQELSVAAVLAASAIAAAARGERDRSSRSSTTKQPQLSQQLVPALGLKGTQRPSSVCSLTALNRALMEQEVNDSLRLHSHNTNHERTQSLQEGWIPPAGKSAAYRTTDLGGEPELSPDDSVSVRGDETHRLATTLANRGAKSAHSVASCMLGGQAPLDCPVRLNSLSDDRKSTLTTSIRRLDCLMTRAQLLLSQRRHRRSQQGECQRAAPHESVHGVRTEQPETATTVQAAATTSSNNQSGTSDSSEPPATERRGSNHAVLANEVECPETASHQNCSAESTQPQGSSPDGPTHQGQSPDGVRDFSLISKAVDWLSAQAVRRKDLLIKKLVLHVWAQRAQLERHRRVIQALRLAKASESVSRSAAEQYGLLSLGWLSLRAHSAQRACQNQQEKQCQSTDKEEKNQQVGGNRCRENEQQVQELIQLVEGLQKQVQARDDWCKHLEKRSSEEQQRHTQELGALRRQIIELQDELKQKGRKDSGLPPSRAGDNESQRVQQELDKISQERRQLQLLAAEHAKAKACAEEEQMRLQNELAANQQRTRDLEHQLLLVDQQLVGILNQATAHGETPTGLAQLGPSPPLGTWALKKLQGMRETLRGIDGKEPLGRTTQARRQPPLEAATFAPLQKLSQDSSRHAEDVKGQAPSPTEQQQCLRVLCQQRPTTPQYPHPAHIAREAKASAPMNQPPESDLKKMQPQQQQAGPWINERREPSPMPYHGATVRDPLWISTFVAFLPGPTDA</sequence>
<feature type="compositionally biased region" description="Low complexity" evidence="1">
    <location>
        <begin position="701"/>
        <end position="725"/>
    </location>
</feature>
<feature type="region of interest" description="Disordered" evidence="1">
    <location>
        <begin position="1156"/>
        <end position="1190"/>
    </location>
</feature>
<feature type="compositionally biased region" description="Polar residues" evidence="1">
    <location>
        <begin position="507"/>
        <end position="519"/>
    </location>
</feature>
<feature type="region of interest" description="Disordered" evidence="1">
    <location>
        <begin position="747"/>
        <end position="780"/>
    </location>
</feature>
<evidence type="ECO:0000256" key="1">
    <source>
        <dbReference type="SAM" id="MobiDB-lite"/>
    </source>
</evidence>
<dbReference type="VEuPathDB" id="ToxoDB:EBH_0000530"/>
<feature type="compositionally biased region" description="Polar residues" evidence="1">
    <location>
        <begin position="22"/>
        <end position="31"/>
    </location>
</feature>
<dbReference type="AlphaFoldDB" id="U6LPW0"/>
<evidence type="ECO:0000313" key="2">
    <source>
        <dbReference type="EMBL" id="CDJ51308.1"/>
    </source>
</evidence>
<proteinExistence type="predicted"/>
<feature type="compositionally biased region" description="Basic and acidic residues" evidence="1">
    <location>
        <begin position="966"/>
        <end position="975"/>
    </location>
</feature>
<feature type="region of interest" description="Disordered" evidence="1">
    <location>
        <begin position="950"/>
        <end position="975"/>
    </location>
</feature>
<gene>
    <name evidence="2" type="ORF">EBH_0000530</name>
</gene>
<reference evidence="2" key="1">
    <citation type="submission" date="2013-10" db="EMBL/GenBank/DDBJ databases">
        <title>Genomic analysis of the causative agents of coccidiosis in chickens.</title>
        <authorList>
            <person name="Reid A.J."/>
            <person name="Blake D."/>
            <person name="Billington K."/>
            <person name="Browne H."/>
            <person name="Dunn M."/>
            <person name="Hung S."/>
            <person name="Kawahara F."/>
            <person name="Miranda-Saavedra D."/>
            <person name="Mourier T."/>
            <person name="Nagra H."/>
            <person name="Otto T.D."/>
            <person name="Rawlings N."/>
            <person name="Sanchez A."/>
            <person name="Sanders M."/>
            <person name="Subramaniam C."/>
            <person name="Tay Y."/>
            <person name="Dear P."/>
            <person name="Doerig C."/>
            <person name="Gruber A."/>
            <person name="Parkinson J."/>
            <person name="Shirley M."/>
            <person name="Wan K.L."/>
            <person name="Berriman M."/>
            <person name="Tomley F."/>
            <person name="Pain A."/>
        </authorList>
    </citation>
    <scope>NUCLEOTIDE SEQUENCE [LARGE SCALE GENOMIC DNA]</scope>
    <source>
        <strain evidence="2">Houghton</strain>
    </source>
</reference>
<accession>U6LPW0</accession>
<feature type="region of interest" description="Disordered" evidence="1">
    <location>
        <begin position="673"/>
        <end position="734"/>
    </location>
</feature>
<evidence type="ECO:0000313" key="3">
    <source>
        <dbReference type="Proteomes" id="UP000030750"/>
    </source>
</evidence>
<dbReference type="EMBL" id="HG712732">
    <property type="protein sequence ID" value="CDJ51308.1"/>
    <property type="molecule type" value="Genomic_DNA"/>
</dbReference>
<feature type="compositionally biased region" description="Low complexity" evidence="1">
    <location>
        <begin position="119"/>
        <end position="136"/>
    </location>
</feature>
<keyword evidence="3" id="KW-1185">Reference proteome</keyword>
<feature type="region of interest" description="Disordered" evidence="1">
    <location>
        <begin position="422"/>
        <end position="484"/>
    </location>
</feature>
<dbReference type="Proteomes" id="UP000030750">
    <property type="component" value="Unassembled WGS sequence"/>
</dbReference>
<feature type="compositionally biased region" description="Basic and acidic residues" evidence="1">
    <location>
        <begin position="688"/>
        <end position="700"/>
    </location>
</feature>
<reference evidence="2" key="2">
    <citation type="submission" date="2013-10" db="EMBL/GenBank/DDBJ databases">
        <authorList>
            <person name="Aslett M."/>
        </authorList>
    </citation>
    <scope>NUCLEOTIDE SEQUENCE [LARGE SCALE GENOMIC DNA]</scope>
    <source>
        <strain evidence="2">Houghton</strain>
    </source>
</reference>
<dbReference type="OrthoDB" id="346280at2759"/>
<feature type="region of interest" description="Disordered" evidence="1">
    <location>
        <begin position="1"/>
        <end position="37"/>
    </location>
</feature>
<feature type="region of interest" description="Disordered" evidence="1">
    <location>
        <begin position="119"/>
        <end position="140"/>
    </location>
</feature>
<feature type="compositionally biased region" description="Polar residues" evidence="1">
    <location>
        <begin position="750"/>
        <end position="776"/>
    </location>
</feature>
<feature type="region of interest" description="Disordered" evidence="1">
    <location>
        <begin position="869"/>
        <end position="889"/>
    </location>
</feature>
<feature type="region of interest" description="Disordered" evidence="1">
    <location>
        <begin position="497"/>
        <end position="519"/>
    </location>
</feature>
<protein>
    <submittedName>
        <fullName evidence="2">Uncharacterized protein</fullName>
    </submittedName>
</protein>
<feature type="compositionally biased region" description="Low complexity" evidence="1">
    <location>
        <begin position="452"/>
        <end position="464"/>
    </location>
</feature>